<reference evidence="2" key="3">
    <citation type="submission" date="2025-09" db="UniProtKB">
        <authorList>
            <consortium name="Ensembl"/>
        </authorList>
    </citation>
    <scope>IDENTIFICATION</scope>
</reference>
<protein>
    <submittedName>
        <fullName evidence="2">Uncharacterized protein</fullName>
    </submittedName>
</protein>
<accession>A0A4X2JXC7</accession>
<keyword evidence="1" id="KW-0812">Transmembrane</keyword>
<sequence length="122" mass="13352">MAGGCGLGPCLGLSSLQLLNPRHTLAKFLGTLRNETRSITNPSITAPLENGAQSQGVTSTIIIYIVSALCILLLAMGAILLGWKLWRKRHRMGAYQPNNEKEVRSWKSVSSNLKIPPEERLI</sequence>
<dbReference type="STRING" id="29139.ENSVURP00010004328"/>
<proteinExistence type="predicted"/>
<dbReference type="GeneTree" id="ENSGT01050000247093"/>
<evidence type="ECO:0000256" key="1">
    <source>
        <dbReference type="SAM" id="Phobius"/>
    </source>
</evidence>
<keyword evidence="1" id="KW-1133">Transmembrane helix</keyword>
<organism evidence="2 3">
    <name type="scientific">Vombatus ursinus</name>
    <name type="common">Common wombat</name>
    <dbReference type="NCBI Taxonomy" id="29139"/>
    <lineage>
        <taxon>Eukaryota</taxon>
        <taxon>Metazoa</taxon>
        <taxon>Chordata</taxon>
        <taxon>Craniata</taxon>
        <taxon>Vertebrata</taxon>
        <taxon>Euteleostomi</taxon>
        <taxon>Mammalia</taxon>
        <taxon>Metatheria</taxon>
        <taxon>Diprotodontia</taxon>
        <taxon>Vombatidae</taxon>
        <taxon>Vombatus</taxon>
    </lineage>
</organism>
<evidence type="ECO:0000313" key="3">
    <source>
        <dbReference type="Proteomes" id="UP000314987"/>
    </source>
</evidence>
<reference evidence="2" key="2">
    <citation type="submission" date="2025-08" db="UniProtKB">
        <authorList>
            <consortium name="Ensembl"/>
        </authorList>
    </citation>
    <scope>IDENTIFICATION</scope>
</reference>
<feature type="transmembrane region" description="Helical" evidence="1">
    <location>
        <begin position="61"/>
        <end position="83"/>
    </location>
</feature>
<dbReference type="Ensembl" id="ENSVURT00010004919.1">
    <property type="protein sequence ID" value="ENSVURP00010004328.1"/>
    <property type="gene ID" value="ENSVURG00010003459.1"/>
</dbReference>
<evidence type="ECO:0000313" key="2">
    <source>
        <dbReference type="Ensembl" id="ENSVURP00010004328.1"/>
    </source>
</evidence>
<dbReference type="AlphaFoldDB" id="A0A4X2JXC7"/>
<name>A0A4X2JXC7_VOMUR</name>
<keyword evidence="3" id="KW-1185">Reference proteome</keyword>
<reference evidence="3" key="1">
    <citation type="submission" date="2018-12" db="EMBL/GenBank/DDBJ databases">
        <authorList>
            <person name="Yazar S."/>
        </authorList>
    </citation>
    <scope>NUCLEOTIDE SEQUENCE [LARGE SCALE GENOMIC DNA]</scope>
</reference>
<keyword evidence="1" id="KW-0472">Membrane</keyword>
<dbReference type="Proteomes" id="UP000314987">
    <property type="component" value="Unassembled WGS sequence"/>
</dbReference>